<dbReference type="Pfam" id="PF12997">
    <property type="entry name" value="DUF3881"/>
    <property type="match status" value="1"/>
</dbReference>
<dbReference type="Proteomes" id="UP000290106">
    <property type="component" value="Unassembled WGS sequence"/>
</dbReference>
<dbReference type="OrthoDB" id="9774037at2"/>
<comment type="caution">
    <text evidence="1">The sequence shown here is derived from an EMBL/GenBank/DDBJ whole genome shotgun (WGS) entry which is preliminary data.</text>
</comment>
<accession>A0A4Q1RL84</accession>
<sequence>MHSYLRAIGFSKLEQKDLDQILQEVIVFCDEKKIAEQGKNEIFAELSRYFGMNIGLRVCGTYDEQDQFRMEYYFPYFAGSGITSQEDVMVEQRSEKVCFSGACDDVRVGVTLIFYLANAGEYLTERTKGTPGEGFSNLTLSGLSTEGKILLPIQKNIAQRERDQQLTRKRTQMIYEARRGNEEAMENLTMDDMDTYAMISRRIANEDIFSIVDTYFMPYGMECDRYNVMGEILEWMETTNKLTGEKLYQMTINCNDLIFDICMNQEDLMGIPEVGRRFKGIIWLQGSLNF</sequence>
<name>A0A4Q1RL84_9FIRM</name>
<dbReference type="RefSeq" id="WP_129259325.1">
    <property type="nucleotide sequence ID" value="NZ_SDKC01000001.1"/>
</dbReference>
<gene>
    <name evidence="1" type="ORF">ETP43_16135</name>
</gene>
<evidence type="ECO:0000313" key="1">
    <source>
        <dbReference type="EMBL" id="RXS76576.1"/>
    </source>
</evidence>
<dbReference type="InterPro" id="IPR024541">
    <property type="entry name" value="DUF3881"/>
</dbReference>
<proteinExistence type="predicted"/>
<reference evidence="1 2" key="1">
    <citation type="submission" date="2019-01" db="EMBL/GenBank/DDBJ databases">
        <title>Blautia sp. nov. KGMB01111 isolated human feces.</title>
        <authorList>
            <person name="Park J.-E."/>
            <person name="Kim J.-S."/>
            <person name="Park S.-H."/>
        </authorList>
    </citation>
    <scope>NUCLEOTIDE SEQUENCE [LARGE SCALE GENOMIC DNA]</scope>
    <source>
        <strain evidence="1 2">KGMB01111</strain>
    </source>
</reference>
<protein>
    <submittedName>
        <fullName evidence="1">DUF3881 family protein</fullName>
    </submittedName>
</protein>
<evidence type="ECO:0000313" key="2">
    <source>
        <dbReference type="Proteomes" id="UP000290106"/>
    </source>
</evidence>
<organism evidence="1 2">
    <name type="scientific">Blautia faecicola</name>
    <dbReference type="NCBI Taxonomy" id="2509240"/>
    <lineage>
        <taxon>Bacteria</taxon>
        <taxon>Bacillati</taxon>
        <taxon>Bacillota</taxon>
        <taxon>Clostridia</taxon>
        <taxon>Lachnospirales</taxon>
        <taxon>Lachnospiraceae</taxon>
        <taxon>Blautia</taxon>
    </lineage>
</organism>
<keyword evidence="2" id="KW-1185">Reference proteome</keyword>
<dbReference type="AlphaFoldDB" id="A0A4Q1RL84"/>
<dbReference type="EMBL" id="SDKC01000001">
    <property type="protein sequence ID" value="RXS76576.1"/>
    <property type="molecule type" value="Genomic_DNA"/>
</dbReference>